<dbReference type="PANTHER" id="PTHR35604">
    <property type="entry name" value="TRANSPOSASE INSH FOR INSERTION SEQUENCE ELEMENT IS5A-RELATED"/>
    <property type="match status" value="1"/>
</dbReference>
<dbReference type="OrthoDB" id="9774608at2"/>
<dbReference type="EMBL" id="STFG01000024">
    <property type="protein sequence ID" value="THT97974.1"/>
    <property type="molecule type" value="Genomic_DNA"/>
</dbReference>
<dbReference type="PANTHER" id="PTHR35604:SF2">
    <property type="entry name" value="TRANSPOSASE INSH FOR INSERTION SEQUENCE ELEMENT IS5A-RELATED"/>
    <property type="match status" value="1"/>
</dbReference>
<evidence type="ECO:0000256" key="1">
    <source>
        <dbReference type="SAM" id="MobiDB-lite"/>
    </source>
</evidence>
<reference evidence="3 4" key="1">
    <citation type="journal article" date="2015" name="Antonie Van Leeuwenhoek">
        <title>Lampropedia puyangensis sp. nov., isolated from symptomatic bark of Populus ? euramericana canker and emended description of Lampropedia hyalina (Ehrenberg 1832) Lee et al. 2004.</title>
        <authorList>
            <person name="Li Y."/>
            <person name="Wang T."/>
            <person name="Piao C.G."/>
            <person name="Wang L.F."/>
            <person name="Tian G.Z."/>
            <person name="Zhu T.H."/>
            <person name="Guo M.W."/>
        </authorList>
    </citation>
    <scope>NUCLEOTIDE SEQUENCE [LARGE SCALE GENOMIC DNA]</scope>
    <source>
        <strain evidence="3 4">2-bin</strain>
    </source>
</reference>
<accession>A0A4S8EW07</accession>
<gene>
    <name evidence="3" type="ORF">E9531_15275</name>
</gene>
<sequence length="120" mass="13549">MTQTSLGGGVELSSKRACKREFLEEMERAVPWAELVALVQAHQSPKGHGRPSFAIENMLRIHFLQQWFNLSDPAMERCCMTRPFQPLRTARCQQSLPANFGNSQRHSQREKSTAAARHGG</sequence>
<name>A0A4S8EW07_9BURK</name>
<evidence type="ECO:0000313" key="4">
    <source>
        <dbReference type="Proteomes" id="UP000308917"/>
    </source>
</evidence>
<organism evidence="3 4">
    <name type="scientific">Lampropedia puyangensis</name>
    <dbReference type="NCBI Taxonomy" id="1330072"/>
    <lineage>
        <taxon>Bacteria</taxon>
        <taxon>Pseudomonadati</taxon>
        <taxon>Pseudomonadota</taxon>
        <taxon>Betaproteobacteria</taxon>
        <taxon>Burkholderiales</taxon>
        <taxon>Comamonadaceae</taxon>
        <taxon>Lampropedia</taxon>
    </lineage>
</organism>
<dbReference type="Pfam" id="PF05598">
    <property type="entry name" value="DUF772"/>
    <property type="match status" value="1"/>
</dbReference>
<evidence type="ECO:0000313" key="3">
    <source>
        <dbReference type="EMBL" id="THT97974.1"/>
    </source>
</evidence>
<evidence type="ECO:0000259" key="2">
    <source>
        <dbReference type="Pfam" id="PF05598"/>
    </source>
</evidence>
<keyword evidence="4" id="KW-1185">Reference proteome</keyword>
<dbReference type="AlphaFoldDB" id="A0A4S8EW07"/>
<protein>
    <recommendedName>
        <fullName evidence="2">Transposase InsH N-terminal domain-containing protein</fullName>
    </recommendedName>
</protein>
<comment type="caution">
    <text evidence="3">The sequence shown here is derived from an EMBL/GenBank/DDBJ whole genome shotgun (WGS) entry which is preliminary data.</text>
</comment>
<proteinExistence type="predicted"/>
<dbReference type="InterPro" id="IPR008490">
    <property type="entry name" value="Transposase_InsH_N"/>
</dbReference>
<feature type="domain" description="Transposase InsH N-terminal" evidence="2">
    <location>
        <begin position="15"/>
        <end position="82"/>
    </location>
</feature>
<feature type="compositionally biased region" description="Polar residues" evidence="1">
    <location>
        <begin position="95"/>
        <end position="105"/>
    </location>
</feature>
<feature type="region of interest" description="Disordered" evidence="1">
    <location>
        <begin position="95"/>
        <end position="120"/>
    </location>
</feature>
<dbReference type="Proteomes" id="UP000308917">
    <property type="component" value="Unassembled WGS sequence"/>
</dbReference>